<proteinExistence type="predicted"/>
<sequence length="59" mass="7056">MIFPFKARDGVEGVNGWRGEAETIHLRRICVANIFLRCPNIVRVEQMWEQRFYCDVRTQ</sequence>
<dbReference type="EMBL" id="CP016539">
    <property type="protein sequence ID" value="APA28453.1"/>
    <property type="molecule type" value="Genomic_DNA"/>
</dbReference>
<gene>
    <name evidence="1" type="ORF">BBI15_16285</name>
</gene>
<keyword evidence="2" id="KW-1185">Reference proteome</keyword>
<name>A0A1I9W9N5_9BACL</name>
<evidence type="ECO:0000313" key="2">
    <source>
        <dbReference type="Proteomes" id="UP000092650"/>
    </source>
</evidence>
<accession>A0A1I9W9N5</accession>
<evidence type="ECO:0000313" key="1">
    <source>
        <dbReference type="EMBL" id="APA28453.1"/>
    </source>
</evidence>
<dbReference type="KEGG" id="ppla:BBI15_16285"/>
<dbReference type="Proteomes" id="UP000092650">
    <property type="component" value="Chromosome"/>
</dbReference>
<protein>
    <submittedName>
        <fullName evidence="1">Uncharacterized protein</fullName>
    </submittedName>
</protein>
<dbReference type="AlphaFoldDB" id="A0A1I9W9N5"/>
<reference evidence="1" key="1">
    <citation type="submission" date="2016-10" db="EMBL/GenBank/DDBJ databases">
        <authorList>
            <person name="See-Too W.S."/>
        </authorList>
    </citation>
    <scope>NUCLEOTIDE SEQUENCE [LARGE SCALE GENOMIC DNA]</scope>
    <source>
        <strain evidence="1">DSM 23997</strain>
    </source>
</reference>
<organism evidence="1 2">
    <name type="scientific">Planococcus plakortidis</name>
    <dbReference type="NCBI Taxonomy" id="1038856"/>
    <lineage>
        <taxon>Bacteria</taxon>
        <taxon>Bacillati</taxon>
        <taxon>Bacillota</taxon>
        <taxon>Bacilli</taxon>
        <taxon>Bacillales</taxon>
        <taxon>Caryophanaceae</taxon>
        <taxon>Planococcus</taxon>
    </lineage>
</organism>